<reference evidence="3" key="4">
    <citation type="journal article" date="2015" name="G3 (Bethesda)">
        <title>Genome sequences of three phytopathogenic species of the Magnaporthaceae family of fungi.</title>
        <authorList>
            <person name="Okagaki L.H."/>
            <person name="Nunes C.C."/>
            <person name="Sailsbery J."/>
            <person name="Clay B."/>
            <person name="Brown D."/>
            <person name="John T."/>
            <person name="Oh Y."/>
            <person name="Young N."/>
            <person name="Fitzgerald M."/>
            <person name="Haas B.J."/>
            <person name="Zeng Q."/>
            <person name="Young S."/>
            <person name="Adiconis X."/>
            <person name="Fan L."/>
            <person name="Levin J.Z."/>
            <person name="Mitchell T.K."/>
            <person name="Okubara P.A."/>
            <person name="Farman M.L."/>
            <person name="Kohn L.M."/>
            <person name="Birren B."/>
            <person name="Ma L.-J."/>
            <person name="Dean R.A."/>
        </authorList>
    </citation>
    <scope>NUCLEOTIDE SEQUENCE</scope>
    <source>
        <strain evidence="3">ATCC 64411 / 73-15</strain>
    </source>
</reference>
<accession>A0A0C4DXH8</accession>
<evidence type="ECO:0000313" key="2">
    <source>
        <dbReference type="EMBL" id="KLU85710.1"/>
    </source>
</evidence>
<evidence type="ECO:0000313" key="3">
    <source>
        <dbReference type="EnsemblFungi" id="MAPG_04731T0"/>
    </source>
</evidence>
<keyword evidence="4" id="KW-1185">Reference proteome</keyword>
<reference evidence="2" key="2">
    <citation type="submission" date="2010-05" db="EMBL/GenBank/DDBJ databases">
        <title>The Genome Sequence of Magnaporthe poae strain ATCC 64411.</title>
        <authorList>
            <consortium name="The Broad Institute Genome Sequencing Platform"/>
            <consortium name="Broad Institute Genome Sequencing Center for Infectious Disease"/>
            <person name="Ma L.-J."/>
            <person name="Dead R."/>
            <person name="Young S."/>
            <person name="Zeng Q."/>
            <person name="Koehrsen M."/>
            <person name="Alvarado L."/>
            <person name="Berlin A."/>
            <person name="Chapman S.B."/>
            <person name="Chen Z."/>
            <person name="Freedman E."/>
            <person name="Gellesch M."/>
            <person name="Goldberg J."/>
            <person name="Griggs A."/>
            <person name="Gujja S."/>
            <person name="Heilman E.R."/>
            <person name="Heiman D."/>
            <person name="Hepburn T."/>
            <person name="Howarth C."/>
            <person name="Jen D."/>
            <person name="Larson L."/>
            <person name="Mehta T."/>
            <person name="Neiman D."/>
            <person name="Pearson M."/>
            <person name="Roberts A."/>
            <person name="Saif S."/>
            <person name="Shea T."/>
            <person name="Shenoy N."/>
            <person name="Sisk P."/>
            <person name="Stolte C."/>
            <person name="Sykes S."/>
            <person name="Walk T."/>
            <person name="White J."/>
            <person name="Yandava C."/>
            <person name="Haas B."/>
            <person name="Nusbaum C."/>
            <person name="Birren B."/>
        </authorList>
    </citation>
    <scope>NUCLEOTIDE SEQUENCE</scope>
    <source>
        <strain evidence="2">ATCC 64411</strain>
    </source>
</reference>
<dbReference type="EnsemblFungi" id="MAPG_04731T0">
    <property type="protein sequence ID" value="MAPG_04731T0"/>
    <property type="gene ID" value="MAPG_04731"/>
</dbReference>
<dbReference type="VEuPathDB" id="FungiDB:MAPG_04731"/>
<reference evidence="2" key="3">
    <citation type="submission" date="2011-03" db="EMBL/GenBank/DDBJ databases">
        <title>Annotation of Magnaporthe poae ATCC 64411.</title>
        <authorList>
            <person name="Ma L.-J."/>
            <person name="Dead R."/>
            <person name="Young S.K."/>
            <person name="Zeng Q."/>
            <person name="Gargeya S."/>
            <person name="Fitzgerald M."/>
            <person name="Haas B."/>
            <person name="Abouelleil A."/>
            <person name="Alvarado L."/>
            <person name="Arachchi H.M."/>
            <person name="Berlin A."/>
            <person name="Brown A."/>
            <person name="Chapman S.B."/>
            <person name="Chen Z."/>
            <person name="Dunbar C."/>
            <person name="Freedman E."/>
            <person name="Gearin G."/>
            <person name="Gellesch M."/>
            <person name="Goldberg J."/>
            <person name="Griggs A."/>
            <person name="Gujja S."/>
            <person name="Heiman D."/>
            <person name="Howarth C."/>
            <person name="Larson L."/>
            <person name="Lui A."/>
            <person name="MacDonald P.J.P."/>
            <person name="Mehta T."/>
            <person name="Montmayeur A."/>
            <person name="Murphy C."/>
            <person name="Neiman D."/>
            <person name="Pearson M."/>
            <person name="Priest M."/>
            <person name="Roberts A."/>
            <person name="Saif S."/>
            <person name="Shea T."/>
            <person name="Shenoy N."/>
            <person name="Sisk P."/>
            <person name="Stolte C."/>
            <person name="Sykes S."/>
            <person name="Yandava C."/>
            <person name="Wortman J."/>
            <person name="Nusbaum C."/>
            <person name="Birren B."/>
        </authorList>
    </citation>
    <scope>NUCLEOTIDE SEQUENCE</scope>
    <source>
        <strain evidence="2">ATCC 64411</strain>
    </source>
</reference>
<dbReference type="AlphaFoldDB" id="A0A0C4DXH8"/>
<feature type="region of interest" description="Disordered" evidence="1">
    <location>
        <begin position="1"/>
        <end position="22"/>
    </location>
</feature>
<proteinExistence type="predicted"/>
<evidence type="ECO:0000256" key="1">
    <source>
        <dbReference type="SAM" id="MobiDB-lite"/>
    </source>
</evidence>
<reference evidence="3" key="5">
    <citation type="submission" date="2015-06" db="UniProtKB">
        <authorList>
            <consortium name="EnsemblFungi"/>
        </authorList>
    </citation>
    <scope>IDENTIFICATION</scope>
    <source>
        <strain evidence="3">ATCC 64411</strain>
    </source>
</reference>
<dbReference type="EMBL" id="GL876968">
    <property type="protein sequence ID" value="KLU85710.1"/>
    <property type="molecule type" value="Genomic_DNA"/>
</dbReference>
<gene>
    <name evidence="2" type="ORF">MAPG_04731</name>
</gene>
<sequence length="92" mass="9781">MAGKGGDEAAAQVAGAGGGGPNSRFLLGAELLYPRSDFEVRLVWRPRWTLEQLAIKPRITLIRQREASTDVSVLAIGLVPEVNLLSAVAVGR</sequence>
<dbReference type="Proteomes" id="UP000011715">
    <property type="component" value="Unassembled WGS sequence"/>
</dbReference>
<organism evidence="3 4">
    <name type="scientific">Magnaporthiopsis poae (strain ATCC 64411 / 73-15)</name>
    <name type="common">Kentucky bluegrass fungus</name>
    <name type="synonym">Magnaporthe poae</name>
    <dbReference type="NCBI Taxonomy" id="644358"/>
    <lineage>
        <taxon>Eukaryota</taxon>
        <taxon>Fungi</taxon>
        <taxon>Dikarya</taxon>
        <taxon>Ascomycota</taxon>
        <taxon>Pezizomycotina</taxon>
        <taxon>Sordariomycetes</taxon>
        <taxon>Sordariomycetidae</taxon>
        <taxon>Magnaporthales</taxon>
        <taxon>Magnaporthaceae</taxon>
        <taxon>Magnaporthiopsis</taxon>
    </lineage>
</organism>
<protein>
    <submittedName>
        <fullName evidence="2 3">Uncharacterized protein</fullName>
    </submittedName>
</protein>
<name>A0A0C4DXH8_MAGP6</name>
<evidence type="ECO:0000313" key="4">
    <source>
        <dbReference type="Proteomes" id="UP000011715"/>
    </source>
</evidence>
<dbReference type="EMBL" id="ADBL01001107">
    <property type="status" value="NOT_ANNOTATED_CDS"/>
    <property type="molecule type" value="Genomic_DNA"/>
</dbReference>
<reference evidence="4" key="1">
    <citation type="submission" date="2010-05" db="EMBL/GenBank/DDBJ databases">
        <title>The genome sequence of Magnaporthe poae strain ATCC 64411.</title>
        <authorList>
            <person name="Ma L.-J."/>
            <person name="Dead R."/>
            <person name="Young S."/>
            <person name="Zeng Q."/>
            <person name="Koehrsen M."/>
            <person name="Alvarado L."/>
            <person name="Berlin A."/>
            <person name="Chapman S.B."/>
            <person name="Chen Z."/>
            <person name="Freedman E."/>
            <person name="Gellesch M."/>
            <person name="Goldberg J."/>
            <person name="Griggs A."/>
            <person name="Gujja S."/>
            <person name="Heilman E.R."/>
            <person name="Heiman D."/>
            <person name="Hepburn T."/>
            <person name="Howarth C."/>
            <person name="Jen D."/>
            <person name="Larson L."/>
            <person name="Mehta T."/>
            <person name="Neiman D."/>
            <person name="Pearson M."/>
            <person name="Roberts A."/>
            <person name="Saif S."/>
            <person name="Shea T."/>
            <person name="Shenoy N."/>
            <person name="Sisk P."/>
            <person name="Stolte C."/>
            <person name="Sykes S."/>
            <person name="Walk T."/>
            <person name="White J."/>
            <person name="Yandava C."/>
            <person name="Haas B."/>
            <person name="Nusbaum C."/>
            <person name="Birren B."/>
        </authorList>
    </citation>
    <scope>NUCLEOTIDE SEQUENCE [LARGE SCALE GENOMIC DNA]</scope>
    <source>
        <strain evidence="4">ATCC 64411 / 73-15</strain>
    </source>
</reference>